<dbReference type="EMBL" id="HG326223">
    <property type="protein sequence ID" value="CDG11330.1"/>
    <property type="molecule type" value="Genomic_DNA"/>
</dbReference>
<reference evidence="4 5" key="3">
    <citation type="journal article" date="2014" name="Genome Biol. Evol.">
        <title>Genome evolution and plasticity of Serratia marcescens, an important multidrug-resistant nosocomial pathogen.</title>
        <authorList>
            <person name="Iguchi A."/>
            <person name="Nagaya Y."/>
            <person name="Pradel E."/>
            <person name="Ooka T."/>
            <person name="Ogura Y."/>
            <person name="Katsura K."/>
            <person name="Kurokawa K."/>
            <person name="Oshima K."/>
            <person name="Hattori M."/>
            <person name="Parkhill J."/>
            <person name="Sebaihia M."/>
            <person name="Coulthurst S.J."/>
            <person name="Gotoh N."/>
            <person name="Thomson N.R."/>
            <person name="Ewbank J.J."/>
            <person name="Hayashi T."/>
        </authorList>
    </citation>
    <scope>NUCLEOTIDE SEQUENCE [LARGE SCALE GENOMIC DNA]</scope>
    <source>
        <strain evidence="4 5">Db11</strain>
    </source>
</reference>
<dbReference type="PANTHER" id="PTHR30055">
    <property type="entry name" value="HTH-TYPE TRANSCRIPTIONAL REGULATOR RUTR"/>
    <property type="match status" value="1"/>
</dbReference>
<gene>
    <name evidence="4" type="ORF">SMDB11_0748</name>
</gene>
<name>A0ABC9IF25_SERMA</name>
<proteinExistence type="predicted"/>
<accession>A0ABC9IF25</accession>
<sequence>MAPGAPSPFRELTMGNREKIVEAALHSFTHKGFHQTSMRDIAQAAGVSVGNLYNHFSGKEALIGEIALLENGIFAEFAAGLRADRTRPKQALSAFFTAYHAFVAEPANVQLSAEIVAEVARNPALAEPFSANQRQLIEALATTIAEAQQTGEIAAAIAPLPLAQLVLDVIESQAWRQAIFASPAPEETAPVRLLEQLLYRQP</sequence>
<dbReference type="InterPro" id="IPR023772">
    <property type="entry name" value="DNA-bd_HTH_TetR-type_CS"/>
</dbReference>
<keyword evidence="1 2" id="KW-0238">DNA-binding</keyword>
<protein>
    <submittedName>
        <fullName evidence="4">TetR-family transcriptional regulator</fullName>
    </submittedName>
</protein>
<feature type="domain" description="HTH tetR-type" evidence="3">
    <location>
        <begin position="14"/>
        <end position="74"/>
    </location>
</feature>
<dbReference type="InterPro" id="IPR001647">
    <property type="entry name" value="HTH_TetR"/>
</dbReference>
<dbReference type="Pfam" id="PF00440">
    <property type="entry name" value="TetR_N"/>
    <property type="match status" value="1"/>
</dbReference>
<dbReference type="GO" id="GO:0003677">
    <property type="term" value="F:DNA binding"/>
    <property type="evidence" value="ECO:0007669"/>
    <property type="project" value="UniProtKB-UniRule"/>
</dbReference>
<evidence type="ECO:0000313" key="4">
    <source>
        <dbReference type="EMBL" id="CDG11330.1"/>
    </source>
</evidence>
<organism evidence="4 5">
    <name type="scientific">Serratia marcescens subsp. marcescens Db11</name>
    <dbReference type="NCBI Taxonomy" id="273526"/>
    <lineage>
        <taxon>Bacteria</taxon>
        <taxon>Pseudomonadati</taxon>
        <taxon>Pseudomonadota</taxon>
        <taxon>Gammaproteobacteria</taxon>
        <taxon>Enterobacterales</taxon>
        <taxon>Yersiniaceae</taxon>
        <taxon>Serratia</taxon>
    </lineage>
</organism>
<dbReference type="Gene3D" id="1.10.357.10">
    <property type="entry name" value="Tetracycline Repressor, domain 2"/>
    <property type="match status" value="1"/>
</dbReference>
<dbReference type="InterPro" id="IPR036271">
    <property type="entry name" value="Tet_transcr_reg_TetR-rel_C_sf"/>
</dbReference>
<dbReference type="InterPro" id="IPR039536">
    <property type="entry name" value="TetR_C_Proteobacteria"/>
</dbReference>
<dbReference type="PANTHER" id="PTHR30055:SF223">
    <property type="entry name" value="HTH-TYPE TRANSCRIPTIONAL REGULATOR UIDR"/>
    <property type="match status" value="1"/>
</dbReference>
<dbReference type="PRINTS" id="PR00455">
    <property type="entry name" value="HTHTETR"/>
</dbReference>
<evidence type="ECO:0000256" key="1">
    <source>
        <dbReference type="ARBA" id="ARBA00023125"/>
    </source>
</evidence>
<evidence type="ECO:0000256" key="2">
    <source>
        <dbReference type="PROSITE-ProRule" id="PRU00335"/>
    </source>
</evidence>
<feature type="DNA-binding region" description="H-T-H motif" evidence="2">
    <location>
        <begin position="37"/>
        <end position="56"/>
    </location>
</feature>
<dbReference type="SUPFAM" id="SSF48498">
    <property type="entry name" value="Tetracyclin repressor-like, C-terminal domain"/>
    <property type="match status" value="1"/>
</dbReference>
<reference evidence="4 5" key="1">
    <citation type="submission" date="2013-06" db="EMBL/GenBank/DDBJ databases">
        <authorList>
            <person name="Aslett M."/>
        </authorList>
    </citation>
    <scope>NUCLEOTIDE SEQUENCE [LARGE SCALE GENOMIC DNA]</scope>
    <source>
        <strain evidence="4 5">Db11</strain>
    </source>
</reference>
<reference evidence="5" key="2">
    <citation type="submission" date="2013-11" db="EMBL/GenBank/DDBJ databases">
        <title>Genome sequences of clinical and environmental isolates of Serratia marcescens.</title>
        <authorList>
            <person name="Iguchi A."/>
            <person name="Komatsu H."/>
            <person name="Nagaya Y."/>
            <person name="Ogura Y."/>
            <person name="Katsura K."/>
            <person name="Kurokawa K."/>
            <person name="Ooka T."/>
            <person name="Hattori M."/>
            <person name="Gotoh N."/>
            <person name="Thomson N."/>
            <person name="Hayashi T."/>
        </authorList>
    </citation>
    <scope>NUCLEOTIDE SEQUENCE [LARGE SCALE GENOMIC DNA]</scope>
    <source>
        <strain evidence="5">Db11</strain>
    </source>
</reference>
<dbReference type="PROSITE" id="PS01081">
    <property type="entry name" value="HTH_TETR_1"/>
    <property type="match status" value="1"/>
</dbReference>
<dbReference type="AlphaFoldDB" id="A0ABC9IF25"/>
<evidence type="ECO:0000259" key="3">
    <source>
        <dbReference type="PROSITE" id="PS50977"/>
    </source>
</evidence>
<dbReference type="InterPro" id="IPR050109">
    <property type="entry name" value="HTH-type_TetR-like_transc_reg"/>
</dbReference>
<dbReference type="SUPFAM" id="SSF46689">
    <property type="entry name" value="Homeodomain-like"/>
    <property type="match status" value="1"/>
</dbReference>
<dbReference type="Proteomes" id="UP000018979">
    <property type="component" value="Chromosome I"/>
</dbReference>
<dbReference type="Pfam" id="PF14246">
    <property type="entry name" value="TetR_C_7"/>
    <property type="match status" value="1"/>
</dbReference>
<dbReference type="PROSITE" id="PS50977">
    <property type="entry name" value="HTH_TETR_2"/>
    <property type="match status" value="1"/>
</dbReference>
<dbReference type="InterPro" id="IPR009057">
    <property type="entry name" value="Homeodomain-like_sf"/>
</dbReference>
<dbReference type="KEGG" id="smac:SMDB11_0748"/>
<evidence type="ECO:0000313" key="5">
    <source>
        <dbReference type="Proteomes" id="UP000018979"/>
    </source>
</evidence>